<dbReference type="GO" id="GO:0005886">
    <property type="term" value="C:plasma membrane"/>
    <property type="evidence" value="ECO:0007669"/>
    <property type="project" value="TreeGrafter"/>
</dbReference>
<feature type="transmembrane region" description="Helical" evidence="1">
    <location>
        <begin position="254"/>
        <end position="275"/>
    </location>
</feature>
<feature type="transmembrane region" description="Helical" evidence="1">
    <location>
        <begin position="148"/>
        <end position="165"/>
    </location>
</feature>
<evidence type="ECO:0000313" key="3">
    <source>
        <dbReference type="EMBL" id="SVA46611.1"/>
    </source>
</evidence>
<dbReference type="PANTHER" id="PTHR23521:SF2">
    <property type="entry name" value="TRANSPORTER MFS SUPERFAMILY"/>
    <property type="match status" value="1"/>
</dbReference>
<feature type="transmembrane region" description="Helical" evidence="1">
    <location>
        <begin position="309"/>
        <end position="332"/>
    </location>
</feature>
<feature type="transmembrane region" description="Helical" evidence="1">
    <location>
        <begin position="62"/>
        <end position="80"/>
    </location>
</feature>
<name>A0A381W2L9_9ZZZZ</name>
<keyword evidence="1" id="KW-0472">Membrane</keyword>
<feature type="transmembrane region" description="Helical" evidence="1">
    <location>
        <begin position="86"/>
        <end position="108"/>
    </location>
</feature>
<feature type="transmembrane region" description="Helical" evidence="1">
    <location>
        <begin position="281"/>
        <end position="302"/>
    </location>
</feature>
<gene>
    <name evidence="3" type="ORF">METZ01_LOCUS99465</name>
</gene>
<dbReference type="EMBL" id="UINC01010484">
    <property type="protein sequence ID" value="SVA46611.1"/>
    <property type="molecule type" value="Genomic_DNA"/>
</dbReference>
<dbReference type="InterPro" id="IPR036259">
    <property type="entry name" value="MFS_trans_sf"/>
</dbReference>
<dbReference type="InterPro" id="IPR011701">
    <property type="entry name" value="MFS"/>
</dbReference>
<dbReference type="GO" id="GO:0022857">
    <property type="term" value="F:transmembrane transporter activity"/>
    <property type="evidence" value="ECO:0007669"/>
    <property type="project" value="InterPro"/>
</dbReference>
<evidence type="ECO:0000256" key="1">
    <source>
        <dbReference type="SAM" id="Phobius"/>
    </source>
</evidence>
<evidence type="ECO:0000259" key="2">
    <source>
        <dbReference type="PROSITE" id="PS50850"/>
    </source>
</evidence>
<keyword evidence="1" id="KW-1133">Transmembrane helix</keyword>
<feature type="transmembrane region" description="Helical" evidence="1">
    <location>
        <begin position="199"/>
        <end position="217"/>
    </location>
</feature>
<dbReference type="PANTHER" id="PTHR23521">
    <property type="entry name" value="TRANSPORTER MFS SUPERFAMILY"/>
    <property type="match status" value="1"/>
</dbReference>
<dbReference type="InterPro" id="IPR020846">
    <property type="entry name" value="MFS_dom"/>
</dbReference>
<feature type="transmembrane region" description="Helical" evidence="1">
    <location>
        <begin position="120"/>
        <end position="142"/>
    </location>
</feature>
<proteinExistence type="predicted"/>
<dbReference type="Gene3D" id="1.20.1250.20">
    <property type="entry name" value="MFS general substrate transporter like domains"/>
    <property type="match status" value="1"/>
</dbReference>
<feature type="domain" description="Major facilitator superfamily (MFS) profile" evidence="2">
    <location>
        <begin position="1"/>
        <end position="370"/>
    </location>
</feature>
<organism evidence="3">
    <name type="scientific">marine metagenome</name>
    <dbReference type="NCBI Taxonomy" id="408172"/>
    <lineage>
        <taxon>unclassified sequences</taxon>
        <taxon>metagenomes</taxon>
        <taxon>ecological metagenomes</taxon>
    </lineage>
</organism>
<protein>
    <recommendedName>
        <fullName evidence="2">Major facilitator superfamily (MFS) profile domain-containing protein</fullName>
    </recommendedName>
</protein>
<dbReference type="SUPFAM" id="SSF103473">
    <property type="entry name" value="MFS general substrate transporter"/>
    <property type="match status" value="1"/>
</dbReference>
<reference evidence="3" key="1">
    <citation type="submission" date="2018-05" db="EMBL/GenBank/DDBJ databases">
        <authorList>
            <person name="Lanie J.A."/>
            <person name="Ng W.-L."/>
            <person name="Kazmierczak K.M."/>
            <person name="Andrzejewski T.M."/>
            <person name="Davidsen T.M."/>
            <person name="Wayne K.J."/>
            <person name="Tettelin H."/>
            <person name="Glass J.I."/>
            <person name="Rusch D."/>
            <person name="Podicherti R."/>
            <person name="Tsui H.-C.T."/>
            <person name="Winkler M.E."/>
        </authorList>
    </citation>
    <scope>NUCLEOTIDE SEQUENCE</scope>
</reference>
<accession>A0A381W2L9</accession>
<dbReference type="AlphaFoldDB" id="A0A381W2L9"/>
<dbReference type="PROSITE" id="PS50850">
    <property type="entry name" value="MFS"/>
    <property type="match status" value="1"/>
</dbReference>
<keyword evidence="1" id="KW-0812">Transmembrane</keyword>
<dbReference type="Pfam" id="PF07690">
    <property type="entry name" value="MFS_1"/>
    <property type="match status" value="2"/>
</dbReference>
<sequence>MTAIALVGVMVGINLPLSSLTLKTWGVTSVVIGFSASMVGLATVLITPFFSKLINRFGQMQIMRFCLIILPIAILFLPAFKNIYSWFFLRFIIGIAATGIWLLSEVWINAFTDDKHRGKVIAVYSSVISLGFIVGVLIMSFISIESGGGFYVSAFITIIAAIPLWNMTDLPDFDVVEDISFYRYLVTAPGLMGSSWMMGFLYAGTAALLPIFALPYVQDDYSQSSRTVAWLASGELILPLIVGWMADRYDKARLMIYISSISVLSLAILPMIFNIPFLRFLLLFILGGTIMSFYSLGLTLLGQEFKGKVLASANACFIFFLSLGEILGPPVVGKAMDLFGNAAFGWSMSIVGFMYLIVFISSNAISKSTN</sequence>
<feature type="transmembrane region" description="Helical" evidence="1">
    <location>
        <begin position="344"/>
        <end position="365"/>
    </location>
</feature>
<feature type="transmembrane region" description="Helical" evidence="1">
    <location>
        <begin position="31"/>
        <end position="50"/>
    </location>
</feature>
<feature type="non-terminal residue" evidence="3">
    <location>
        <position position="1"/>
    </location>
</feature>
<feature type="non-terminal residue" evidence="3">
    <location>
        <position position="370"/>
    </location>
</feature>